<dbReference type="SUPFAM" id="SSF56784">
    <property type="entry name" value="HAD-like"/>
    <property type="match status" value="1"/>
</dbReference>
<sequence>MTRDLQPLAYWPAEARRGIAGVFTDIDDTLTTGGAITPDALQALADLKAAGLHVIPITGRPVGWSVPFAQSWPVDAIVAENGSVALISSQNTPMSASGGDSLLSKRYQQSAAERAANFARMQQVALRVLREVPGAVLAEDSPGRETDIAIDHSEFNHLPPERIAQAVALMRAEGMNATVSSIHINGWFGEHHKLAGARWIVRELFGRELDAEIGRWAYVGDSTNDQLMFEHFPHSVGVANIARFLPELVHRPRYLTQAERGAGFAEVARALLSSR</sequence>
<comment type="caution">
    <text evidence="1">The sequence shown here is derived from an EMBL/GenBank/DDBJ whole genome shotgun (WGS) entry which is preliminary data.</text>
</comment>
<gene>
    <name evidence="1" type="ORF">MMF98_01005</name>
</gene>
<keyword evidence="2" id="KW-1185">Reference proteome</keyword>
<dbReference type="GO" id="GO:0005829">
    <property type="term" value="C:cytosol"/>
    <property type="evidence" value="ECO:0007669"/>
    <property type="project" value="TreeGrafter"/>
</dbReference>
<dbReference type="Gene3D" id="3.40.50.1000">
    <property type="entry name" value="HAD superfamily/HAD-like"/>
    <property type="match status" value="2"/>
</dbReference>
<dbReference type="PANTHER" id="PTHR10000">
    <property type="entry name" value="PHOSPHOSERINE PHOSPHATASE"/>
    <property type="match status" value="1"/>
</dbReference>
<keyword evidence="1" id="KW-0378">Hydrolase</keyword>
<reference evidence="1" key="1">
    <citation type="submission" date="2022-03" db="EMBL/GenBank/DDBJ databases">
        <authorList>
            <person name="Woo C.Y."/>
        </authorList>
    </citation>
    <scope>NUCLEOTIDE SEQUENCE</scope>
    <source>
        <strain evidence="1">CYS-02</strain>
    </source>
</reference>
<dbReference type="InterPro" id="IPR036412">
    <property type="entry name" value="HAD-like_sf"/>
</dbReference>
<dbReference type="RefSeq" id="WP_243303202.1">
    <property type="nucleotide sequence ID" value="NZ_JALGBI010000001.1"/>
</dbReference>
<accession>A0A9X1VRT8</accession>
<dbReference type="Pfam" id="PF08282">
    <property type="entry name" value="Hydrolase_3"/>
    <property type="match status" value="1"/>
</dbReference>
<evidence type="ECO:0000313" key="1">
    <source>
        <dbReference type="EMBL" id="MCJ0761775.1"/>
    </source>
</evidence>
<dbReference type="PANTHER" id="PTHR10000:SF8">
    <property type="entry name" value="HAD SUPERFAMILY HYDROLASE-LIKE, TYPE 3"/>
    <property type="match status" value="1"/>
</dbReference>
<evidence type="ECO:0000313" key="2">
    <source>
        <dbReference type="Proteomes" id="UP001139447"/>
    </source>
</evidence>
<dbReference type="NCBIfam" id="TIGR01484">
    <property type="entry name" value="HAD-SF-IIB"/>
    <property type="match status" value="1"/>
</dbReference>
<name>A0A9X1VRT8_9BURK</name>
<proteinExistence type="predicted"/>
<dbReference type="AlphaFoldDB" id="A0A9X1VRT8"/>
<dbReference type="GO" id="GO:0016791">
    <property type="term" value="F:phosphatase activity"/>
    <property type="evidence" value="ECO:0007669"/>
    <property type="project" value="TreeGrafter"/>
</dbReference>
<dbReference type="InterPro" id="IPR023214">
    <property type="entry name" value="HAD_sf"/>
</dbReference>
<dbReference type="Proteomes" id="UP001139447">
    <property type="component" value="Unassembled WGS sequence"/>
</dbReference>
<protein>
    <submittedName>
        <fullName evidence="1">HAD-IIB family hydrolase</fullName>
    </submittedName>
</protein>
<dbReference type="EMBL" id="JALGBI010000001">
    <property type="protein sequence ID" value="MCJ0761775.1"/>
    <property type="molecule type" value="Genomic_DNA"/>
</dbReference>
<organism evidence="1 2">
    <name type="scientific">Variovorax terrae</name>
    <dbReference type="NCBI Taxonomy" id="2923278"/>
    <lineage>
        <taxon>Bacteria</taxon>
        <taxon>Pseudomonadati</taxon>
        <taxon>Pseudomonadota</taxon>
        <taxon>Betaproteobacteria</taxon>
        <taxon>Burkholderiales</taxon>
        <taxon>Comamonadaceae</taxon>
        <taxon>Variovorax</taxon>
    </lineage>
</organism>
<dbReference type="InterPro" id="IPR006379">
    <property type="entry name" value="HAD-SF_hydro_IIB"/>
</dbReference>
<dbReference type="GO" id="GO:0000287">
    <property type="term" value="F:magnesium ion binding"/>
    <property type="evidence" value="ECO:0007669"/>
    <property type="project" value="TreeGrafter"/>
</dbReference>